<dbReference type="InterPro" id="IPR003593">
    <property type="entry name" value="AAA+_ATPase"/>
</dbReference>
<name>W7QBT0_9ALTE</name>
<dbReference type="EMBL" id="ARZY01000013">
    <property type="protein sequence ID" value="EWH10309.1"/>
    <property type="molecule type" value="Genomic_DNA"/>
</dbReference>
<protein>
    <submittedName>
        <fullName evidence="5">Competence protein ComM</fullName>
    </submittedName>
</protein>
<dbReference type="Proteomes" id="UP000019276">
    <property type="component" value="Unassembled WGS sequence"/>
</dbReference>
<dbReference type="PRINTS" id="PR01657">
    <property type="entry name" value="MCMFAMILY"/>
</dbReference>
<dbReference type="Pfam" id="PF13541">
    <property type="entry name" value="ChlI"/>
    <property type="match status" value="1"/>
</dbReference>
<dbReference type="Gene3D" id="3.30.230.10">
    <property type="match status" value="1"/>
</dbReference>
<dbReference type="InterPro" id="IPR025158">
    <property type="entry name" value="Mg_chelat-rel_C"/>
</dbReference>
<dbReference type="PANTHER" id="PTHR32039:SF7">
    <property type="entry name" value="COMPETENCE PROTEIN COMM"/>
    <property type="match status" value="1"/>
</dbReference>
<dbReference type="NCBIfam" id="TIGR00368">
    <property type="entry name" value="YifB family Mg chelatase-like AAA ATPase"/>
    <property type="match status" value="1"/>
</dbReference>
<dbReference type="RefSeq" id="WP_035014314.1">
    <property type="nucleotide sequence ID" value="NZ_ARZY01000013.1"/>
</dbReference>
<accession>W7QBT0</accession>
<evidence type="ECO:0000256" key="2">
    <source>
        <dbReference type="ARBA" id="ARBA00022741"/>
    </source>
</evidence>
<evidence type="ECO:0000313" key="6">
    <source>
        <dbReference type="Proteomes" id="UP000019276"/>
    </source>
</evidence>
<dbReference type="InterPro" id="IPR000523">
    <property type="entry name" value="Mg_chelatse_chII-like_cat_dom"/>
</dbReference>
<dbReference type="AlphaFoldDB" id="W7QBT0"/>
<dbReference type="STRING" id="1328313.DS2_08545"/>
<reference evidence="5 6" key="1">
    <citation type="journal article" date="2014" name="Genome Announc.">
        <title>Draft Genome Sequence of the Agar-Degrading Bacterium Catenovulum sp. Strain DS-2, Isolated from Intestines of Haliotis diversicolor.</title>
        <authorList>
            <person name="Shan D."/>
            <person name="Li X."/>
            <person name="Gu Z."/>
            <person name="Wei G."/>
            <person name="Gao Z."/>
            <person name="Shao Z."/>
        </authorList>
    </citation>
    <scope>NUCLEOTIDE SEQUENCE [LARGE SCALE GENOMIC DNA]</scope>
    <source>
        <strain evidence="5 6">DS-2</strain>
    </source>
</reference>
<dbReference type="SMART" id="SM00382">
    <property type="entry name" value="AAA"/>
    <property type="match status" value="1"/>
</dbReference>
<feature type="domain" description="AAA+ ATPase" evidence="4">
    <location>
        <begin position="210"/>
        <end position="390"/>
    </location>
</feature>
<evidence type="ECO:0000313" key="5">
    <source>
        <dbReference type="EMBL" id="EWH10309.1"/>
    </source>
</evidence>
<comment type="similarity">
    <text evidence="1">Belongs to the Mg-chelatase subunits D/I family. ComM subfamily.</text>
</comment>
<keyword evidence="2" id="KW-0547">Nucleotide-binding</keyword>
<proteinExistence type="inferred from homology"/>
<dbReference type="InterPro" id="IPR001208">
    <property type="entry name" value="MCM_dom"/>
</dbReference>
<dbReference type="GO" id="GO:0005524">
    <property type="term" value="F:ATP binding"/>
    <property type="evidence" value="ECO:0007669"/>
    <property type="project" value="UniProtKB-KW"/>
</dbReference>
<dbReference type="Pfam" id="PF01078">
    <property type="entry name" value="Mg_chelatase"/>
    <property type="match status" value="1"/>
</dbReference>
<evidence type="ECO:0000259" key="4">
    <source>
        <dbReference type="SMART" id="SM00382"/>
    </source>
</evidence>
<dbReference type="InterPro" id="IPR045006">
    <property type="entry name" value="CHLI-like"/>
</dbReference>
<dbReference type="PANTHER" id="PTHR32039">
    <property type="entry name" value="MAGNESIUM-CHELATASE SUBUNIT CHLI"/>
    <property type="match status" value="1"/>
</dbReference>
<dbReference type="eggNOG" id="COG0606">
    <property type="taxonomic scope" value="Bacteria"/>
</dbReference>
<dbReference type="InterPro" id="IPR014721">
    <property type="entry name" value="Ribsml_uS5_D2-typ_fold_subgr"/>
</dbReference>
<dbReference type="NCBIfam" id="NF007365">
    <property type="entry name" value="PRK09862.1"/>
    <property type="match status" value="1"/>
</dbReference>
<dbReference type="GO" id="GO:0003677">
    <property type="term" value="F:DNA binding"/>
    <property type="evidence" value="ECO:0007669"/>
    <property type="project" value="InterPro"/>
</dbReference>
<sequence length="505" mass="55631">MSLAIVFSRARVAIDAPLVQVEVHISNGLPAFSIVGLPETTVKEARDRVRSAIINSEFEFPDKRITVNLAPADLPKEGGRFDLPIAVGILAASQQVPIDALAEYEFAGELALSGELRNILGEIPYTMACHQAGRKAILPINNAQTAARIQQAQIYGAANLLAVKQHLSGDNILPPAQCSTEQTTTEHLLDMQDIIGQPHAKKALEVAAAGGHHMLMLGPPGTGKTMLAERLATILPPLTEQQAITTAAIYSITGKQVDNNNWYTRPFRSPHHTCSAVALVGGSSQPKPGEISLAHNGVLFLDELPEFDRKVLDVLREPLESGKVTISRAARQVDFPAQFQLIAALNPSPCGHYNDEQMRSTPEQMLRYLSKLSGPFLDRIDIQIEVARLPKGSLRDNLERGECSEQIRQRVLQAQQTQYQRQNKLNCDLTNRELEQHAAISATDADFLETAIEKLNLSIRAYHRLLKVARTLADLHNDTDIQKTHLAQALSYRAMDRLLIQLRNL</sequence>
<dbReference type="OrthoDB" id="9813147at2"/>
<dbReference type="InterPro" id="IPR027417">
    <property type="entry name" value="P-loop_NTPase"/>
</dbReference>
<dbReference type="SUPFAM" id="SSF52540">
    <property type="entry name" value="P-loop containing nucleoside triphosphate hydrolases"/>
    <property type="match status" value="1"/>
</dbReference>
<keyword evidence="3" id="KW-0067">ATP-binding</keyword>
<keyword evidence="6" id="KW-1185">Reference proteome</keyword>
<gene>
    <name evidence="5" type="ORF">DS2_08545</name>
</gene>
<dbReference type="PATRIC" id="fig|1328313.3.peg.1745"/>
<comment type="caution">
    <text evidence="5">The sequence shown here is derived from an EMBL/GenBank/DDBJ whole genome shotgun (WGS) entry which is preliminary data.</text>
</comment>
<dbReference type="Gene3D" id="3.40.50.300">
    <property type="entry name" value="P-loop containing nucleotide triphosphate hydrolases"/>
    <property type="match status" value="1"/>
</dbReference>
<dbReference type="Pfam" id="PF13335">
    <property type="entry name" value="Mg_chelatase_C"/>
    <property type="match status" value="1"/>
</dbReference>
<evidence type="ECO:0000256" key="1">
    <source>
        <dbReference type="ARBA" id="ARBA00006354"/>
    </source>
</evidence>
<dbReference type="InterPro" id="IPR004482">
    <property type="entry name" value="Mg_chelat-rel"/>
</dbReference>
<dbReference type="InterPro" id="IPR020568">
    <property type="entry name" value="Ribosomal_Su5_D2-typ_SF"/>
</dbReference>
<evidence type="ECO:0000256" key="3">
    <source>
        <dbReference type="ARBA" id="ARBA00022840"/>
    </source>
</evidence>
<organism evidence="5 6">
    <name type="scientific">Catenovulum agarivorans DS-2</name>
    <dbReference type="NCBI Taxonomy" id="1328313"/>
    <lineage>
        <taxon>Bacteria</taxon>
        <taxon>Pseudomonadati</taxon>
        <taxon>Pseudomonadota</taxon>
        <taxon>Gammaproteobacteria</taxon>
        <taxon>Alteromonadales</taxon>
        <taxon>Alteromonadaceae</taxon>
        <taxon>Catenovulum</taxon>
    </lineage>
</organism>
<dbReference type="SUPFAM" id="SSF54211">
    <property type="entry name" value="Ribosomal protein S5 domain 2-like"/>
    <property type="match status" value="1"/>
</dbReference>